<accession>A0A7X2XGE3</accession>
<dbReference type="EMBL" id="WNBW01000003">
    <property type="protein sequence ID" value="MTU03992.1"/>
    <property type="molecule type" value="Genomic_DNA"/>
</dbReference>
<reference evidence="5 6" key="1">
    <citation type="journal article" date="2019" name="Nat. Med.">
        <title>A library of human gut bacterial isolates paired with longitudinal multiomics data enables mechanistic microbiome research.</title>
        <authorList>
            <person name="Poyet M."/>
            <person name="Groussin M."/>
            <person name="Gibbons S.M."/>
            <person name="Avila-Pacheco J."/>
            <person name="Jiang X."/>
            <person name="Kearney S.M."/>
            <person name="Perrotta A.R."/>
            <person name="Berdy B."/>
            <person name="Zhao S."/>
            <person name="Lieberman T.D."/>
            <person name="Swanson P.K."/>
            <person name="Smith M."/>
            <person name="Roesemann S."/>
            <person name="Alexander J.E."/>
            <person name="Rich S.A."/>
            <person name="Livny J."/>
            <person name="Vlamakis H."/>
            <person name="Clish C."/>
            <person name="Bullock K."/>
            <person name="Deik A."/>
            <person name="Scott J."/>
            <person name="Pierce K.A."/>
            <person name="Xavier R.J."/>
            <person name="Alm E.J."/>
        </authorList>
    </citation>
    <scope>NUCLEOTIDE SEQUENCE [LARGE SCALE GENOMIC DNA]</scope>
    <source>
        <strain evidence="3 6">BIOML-A13</strain>
        <strain evidence="4 5">BIOML-A3</strain>
    </source>
</reference>
<dbReference type="Proteomes" id="UP000443070">
    <property type="component" value="Unassembled WGS sequence"/>
</dbReference>
<proteinExistence type="predicted"/>
<evidence type="ECO:0000313" key="3">
    <source>
        <dbReference type="EMBL" id="MTT75930.1"/>
    </source>
</evidence>
<dbReference type="InterPro" id="IPR007314">
    <property type="entry name" value="Cofac_haem-bd_dom"/>
</dbReference>
<keyword evidence="5" id="KW-1185">Reference proteome</keyword>
<dbReference type="CDD" id="cd14727">
    <property type="entry name" value="ChanN-like"/>
    <property type="match status" value="1"/>
</dbReference>
<name>A0A7X2XGE3_9FIRM</name>
<evidence type="ECO:0000313" key="6">
    <source>
        <dbReference type="Proteomes" id="UP000484547"/>
    </source>
</evidence>
<organism evidence="3 6">
    <name type="scientific">Phascolarctobacterium faecium</name>
    <dbReference type="NCBI Taxonomy" id="33025"/>
    <lineage>
        <taxon>Bacteria</taxon>
        <taxon>Bacillati</taxon>
        <taxon>Bacillota</taxon>
        <taxon>Negativicutes</taxon>
        <taxon>Acidaminococcales</taxon>
        <taxon>Acidaminococcaceae</taxon>
        <taxon>Phascolarctobacterium</taxon>
    </lineage>
</organism>
<dbReference type="EMBL" id="WNBM01000003">
    <property type="protein sequence ID" value="MTT75930.1"/>
    <property type="molecule type" value="Genomic_DNA"/>
</dbReference>
<protein>
    <recommendedName>
        <fullName evidence="2">Haem-binding uptake Tiki superfamily ChaN domain-containing protein</fullName>
    </recommendedName>
</protein>
<dbReference type="OrthoDB" id="1680202at2"/>
<sequence length="300" mass="34475">MKRFLKFLCMCLIMSMAESAHAALPTVKDTVIISAADRKAVTLAEMAENFVDYDVVFFGEFHDQDVLHELEYEMLQQLYAIHGDKLVLSLEMFEADNQSVLNEYLDGKITEDEFLAKSRPWPRYKTDYRQLVEFAKTHKLPVLASNIPRFLAAKLAKEGTLAAVAEQDKQYLPVKTYAPAGKYKEKFAAYMTKGQTPMRIPQERIDQVFAAQCIKDDKMAESIFYYWQDNQDKVIFHVNGCFHSDGHLGTVEKLEALNPALKVGVITPKDMPESKNYMKTYADDKNDGEYIIYFPRVEKE</sequence>
<dbReference type="RefSeq" id="WP_155163954.1">
    <property type="nucleotide sequence ID" value="NZ_CAUDCT010000003.1"/>
</dbReference>
<keyword evidence="1" id="KW-0732">Signal</keyword>
<comment type="caution">
    <text evidence="3">The sequence shown here is derived from an EMBL/GenBank/DDBJ whole genome shotgun (WGS) entry which is preliminary data.</text>
</comment>
<dbReference type="Pfam" id="PF04187">
    <property type="entry name" value="Cofac_haem_bdg"/>
    <property type="match status" value="1"/>
</dbReference>
<evidence type="ECO:0000313" key="4">
    <source>
        <dbReference type="EMBL" id="MTU03992.1"/>
    </source>
</evidence>
<feature type="chain" id="PRO_5031245987" description="Haem-binding uptake Tiki superfamily ChaN domain-containing protein" evidence="1">
    <location>
        <begin position="23"/>
        <end position="300"/>
    </location>
</feature>
<dbReference type="Gene3D" id="3.40.50.11550">
    <property type="match status" value="1"/>
</dbReference>
<evidence type="ECO:0000259" key="2">
    <source>
        <dbReference type="Pfam" id="PF04187"/>
    </source>
</evidence>
<evidence type="ECO:0000313" key="5">
    <source>
        <dbReference type="Proteomes" id="UP000443070"/>
    </source>
</evidence>
<gene>
    <name evidence="3" type="ORF">GMD11_06595</name>
    <name evidence="4" type="ORF">GMD18_06240</name>
</gene>
<feature type="domain" description="Haem-binding uptake Tiki superfamily ChaN" evidence="2">
    <location>
        <begin position="47"/>
        <end position="254"/>
    </location>
</feature>
<dbReference type="SUPFAM" id="SSF159501">
    <property type="entry name" value="EreA/ChaN-like"/>
    <property type="match status" value="1"/>
</dbReference>
<dbReference type="Proteomes" id="UP000484547">
    <property type="component" value="Unassembled WGS sequence"/>
</dbReference>
<feature type="signal peptide" evidence="1">
    <location>
        <begin position="1"/>
        <end position="22"/>
    </location>
</feature>
<evidence type="ECO:0000256" key="1">
    <source>
        <dbReference type="SAM" id="SignalP"/>
    </source>
</evidence>
<dbReference type="AlphaFoldDB" id="A0A7X2XGE3"/>